<feature type="domain" description="HipA-like C-terminal" evidence="4">
    <location>
        <begin position="149"/>
        <end position="384"/>
    </location>
</feature>
<dbReference type="GO" id="GO:0005829">
    <property type="term" value="C:cytosol"/>
    <property type="evidence" value="ECO:0007669"/>
    <property type="project" value="TreeGrafter"/>
</dbReference>
<dbReference type="Pfam" id="PF07804">
    <property type="entry name" value="HipA_C"/>
    <property type="match status" value="1"/>
</dbReference>
<proteinExistence type="inferred from homology"/>
<name>D2PYR2_KRIFD</name>
<keyword evidence="7" id="KW-1185">Reference proteome</keyword>
<dbReference type="GO" id="GO:0004674">
    <property type="term" value="F:protein serine/threonine kinase activity"/>
    <property type="evidence" value="ECO:0007669"/>
    <property type="project" value="TreeGrafter"/>
</dbReference>
<dbReference type="PANTHER" id="PTHR37419">
    <property type="entry name" value="SERINE/THREONINE-PROTEIN KINASE TOXIN HIPA"/>
    <property type="match status" value="1"/>
</dbReference>
<dbReference type="EMBL" id="CP001736">
    <property type="protein sequence ID" value="ADB29908.1"/>
    <property type="molecule type" value="Genomic_DNA"/>
</dbReference>
<evidence type="ECO:0000259" key="4">
    <source>
        <dbReference type="Pfam" id="PF07804"/>
    </source>
</evidence>
<dbReference type="InterPro" id="IPR012893">
    <property type="entry name" value="HipA-like_C"/>
</dbReference>
<evidence type="ECO:0000313" key="7">
    <source>
        <dbReference type="Proteomes" id="UP000007967"/>
    </source>
</evidence>
<evidence type="ECO:0000259" key="5">
    <source>
        <dbReference type="Pfam" id="PF13657"/>
    </source>
</evidence>
<feature type="domain" description="HipA N-terminal subdomain 1" evidence="5">
    <location>
        <begin position="5"/>
        <end position="104"/>
    </location>
</feature>
<dbReference type="AlphaFoldDB" id="D2PYR2"/>
<reference evidence="7" key="1">
    <citation type="submission" date="2009-09" db="EMBL/GenBank/DDBJ databases">
        <title>The complete genome of Kribbella flavida DSM 17836.</title>
        <authorList>
            <consortium name="US DOE Joint Genome Institute (JGI-PGF)"/>
            <person name="Lucas S."/>
            <person name="Copeland A."/>
            <person name="Lapidus A."/>
            <person name="Glavina del Rio T."/>
            <person name="Dalin E."/>
            <person name="Tice H."/>
            <person name="Bruce D."/>
            <person name="Goodwin L."/>
            <person name="Pitluck S."/>
            <person name="Kyrpides N."/>
            <person name="Mavromatis K."/>
            <person name="Ivanova N."/>
            <person name="Saunders E."/>
            <person name="Brettin T."/>
            <person name="Detter J.C."/>
            <person name="Han C."/>
            <person name="Larimer F."/>
            <person name="Land M."/>
            <person name="Hauser L."/>
            <person name="Markowitz V."/>
            <person name="Cheng J.-F."/>
            <person name="Hugenholtz P."/>
            <person name="Woyke T."/>
            <person name="Wu D."/>
            <person name="Pukall R."/>
            <person name="Klenk H.-P."/>
            <person name="Eisen J.A."/>
        </authorList>
    </citation>
    <scope>NUCLEOTIDE SEQUENCE [LARGE SCALE GENOMIC DNA]</scope>
    <source>
        <strain evidence="7">DSM 17836 / JCM 10339 / NBRC 14399</strain>
    </source>
</reference>
<dbReference type="eggNOG" id="COG3550">
    <property type="taxonomic scope" value="Bacteria"/>
</dbReference>
<sequence length="420" mass="45751">MPDRLAVLLYGVVVGQLERADERSPTTFTYAENYVRTGEVALSARLPIASSTWPPSRTEPYLRGLLPENAATLGLWSSRLGTSPDDLFGILAAMGWDCPGAVQFSALDKVDELLSRSGEYELLSEFDIGQRLRDLAVRPASWTMPDEHWSLGGQQEKFALARIDGRWHAAHGSAATTHIVKPGIPVLFHQALVEHATMAAATALGVDVAASQLLRFDDQWAIVVERFDRTPNSDGTVTRIHQEDFCQALGRMPENKYESRGGPGARDMVRLLKRESTVLRDDLLALADFMIVNLVAGAPDGHAKNISLLRSAGRTWVAPLYDLATGLAYDSDQVERTVALSVGGERHPARIFSEQWDKAAKILGLDRELLRGRVGNLASSFPQAFADALKVLADVPGAAEVAGRSLPAVQAHCDLLLSRL</sequence>
<organism evidence="6 7">
    <name type="scientific">Kribbella flavida (strain DSM 17836 / JCM 10339 / NBRC 14399)</name>
    <dbReference type="NCBI Taxonomy" id="479435"/>
    <lineage>
        <taxon>Bacteria</taxon>
        <taxon>Bacillati</taxon>
        <taxon>Actinomycetota</taxon>
        <taxon>Actinomycetes</taxon>
        <taxon>Propionibacteriales</taxon>
        <taxon>Kribbellaceae</taxon>
        <taxon>Kribbella</taxon>
    </lineage>
</organism>
<dbReference type="HOGENOM" id="CLU_030167_1_0_11"/>
<evidence type="ECO:0000256" key="3">
    <source>
        <dbReference type="ARBA" id="ARBA00022777"/>
    </source>
</evidence>
<evidence type="ECO:0000313" key="6">
    <source>
        <dbReference type="EMBL" id="ADB29908.1"/>
    </source>
</evidence>
<dbReference type="KEGG" id="kfl:Kfla_0789"/>
<dbReference type="NCBIfam" id="TIGR03071">
    <property type="entry name" value="couple_hipA"/>
    <property type="match status" value="1"/>
</dbReference>
<dbReference type="InterPro" id="IPR017508">
    <property type="entry name" value="HipA_N1"/>
</dbReference>
<protein>
    <submittedName>
        <fullName evidence="6">HipA N-terminal domain protein</fullName>
    </submittedName>
</protein>
<dbReference type="OrthoDB" id="3182374at2"/>
<dbReference type="InterPro" id="IPR052028">
    <property type="entry name" value="HipA_Ser/Thr_kinase"/>
</dbReference>
<reference evidence="6 7" key="2">
    <citation type="journal article" date="2010" name="Stand. Genomic Sci.">
        <title>Complete genome sequence of Kribbella flavida type strain (IFO 14399).</title>
        <authorList>
            <person name="Pukall R."/>
            <person name="Lapidus A."/>
            <person name="Glavina Del Rio T."/>
            <person name="Copeland A."/>
            <person name="Tice H."/>
            <person name="Cheng J.-F."/>
            <person name="Lucas S."/>
            <person name="Chen F."/>
            <person name="Nolan M."/>
            <person name="LaButti K."/>
            <person name="Pati A."/>
            <person name="Ivanova N."/>
            <person name="Mavrommatis K."/>
            <person name="Mikhailova N."/>
            <person name="Pitluck S."/>
            <person name="Bruce D."/>
            <person name="Goodwin L."/>
            <person name="Land M."/>
            <person name="Hauser L."/>
            <person name="Chang Y.-J."/>
            <person name="Jeffries C.D."/>
            <person name="Chen A."/>
            <person name="Palaniappan K."/>
            <person name="Chain P."/>
            <person name="Rohde M."/>
            <person name="Goeker M."/>
            <person name="Bristow J."/>
            <person name="Eisen J.A."/>
            <person name="Markowitz V."/>
            <person name="Hugenholtz P."/>
            <person name="Kyrpides N.C."/>
            <person name="Klenk H.-P."/>
            <person name="Brettin T."/>
        </authorList>
    </citation>
    <scope>NUCLEOTIDE SEQUENCE [LARGE SCALE GENOMIC DNA]</scope>
    <source>
        <strain evidence="7">DSM 17836 / JCM 10339 / NBRC 14399</strain>
    </source>
</reference>
<evidence type="ECO:0000256" key="1">
    <source>
        <dbReference type="ARBA" id="ARBA00010164"/>
    </source>
</evidence>
<dbReference type="Pfam" id="PF13657">
    <property type="entry name" value="Couple_hipA"/>
    <property type="match status" value="1"/>
</dbReference>
<keyword evidence="2" id="KW-0808">Transferase</keyword>
<dbReference type="STRING" id="479435.Kfla_0789"/>
<keyword evidence="3" id="KW-0418">Kinase</keyword>
<comment type="similarity">
    <text evidence="1">Belongs to the HipA Ser/Thr kinase family.</text>
</comment>
<evidence type="ECO:0000256" key="2">
    <source>
        <dbReference type="ARBA" id="ARBA00022679"/>
    </source>
</evidence>
<accession>D2PYR2</accession>
<gene>
    <name evidence="6" type="ordered locus">Kfla_0789</name>
</gene>
<dbReference type="Proteomes" id="UP000007967">
    <property type="component" value="Chromosome"/>
</dbReference>
<dbReference type="CDD" id="cd17808">
    <property type="entry name" value="HipA_Ec_like"/>
    <property type="match status" value="1"/>
</dbReference>
<dbReference type="PANTHER" id="PTHR37419:SF1">
    <property type="entry name" value="SERINE_THREONINE-PROTEIN KINASE TOXIN HIPA"/>
    <property type="match status" value="1"/>
</dbReference>
<dbReference type="RefSeq" id="WP_012918464.1">
    <property type="nucleotide sequence ID" value="NC_013729.1"/>
</dbReference>